<feature type="domain" description="HTH tetR-type" evidence="6">
    <location>
        <begin position="16"/>
        <end position="76"/>
    </location>
</feature>
<evidence type="ECO:0000256" key="3">
    <source>
        <dbReference type="ARBA" id="ARBA00023163"/>
    </source>
</evidence>
<evidence type="ECO:0000259" key="6">
    <source>
        <dbReference type="PROSITE" id="PS50977"/>
    </source>
</evidence>
<dbReference type="SUPFAM" id="SSF48498">
    <property type="entry name" value="Tetracyclin repressor-like, C-terminal domain"/>
    <property type="match status" value="1"/>
</dbReference>
<evidence type="ECO:0000313" key="7">
    <source>
        <dbReference type="EMBL" id="MEK6463414.1"/>
    </source>
</evidence>
<feature type="compositionally biased region" description="Basic and acidic residues" evidence="5">
    <location>
        <begin position="211"/>
        <end position="223"/>
    </location>
</feature>
<name>A0ABU9AAH8_PSEA5</name>
<gene>
    <name evidence="7" type="ORF">WG925_06615</name>
</gene>
<protein>
    <submittedName>
        <fullName evidence="7">TetR/AcrR family transcriptional regulator</fullName>
    </submittedName>
</protein>
<accession>A0ABU9AAH8</accession>
<dbReference type="Pfam" id="PF00440">
    <property type="entry name" value="TetR_N"/>
    <property type="match status" value="1"/>
</dbReference>
<evidence type="ECO:0000256" key="1">
    <source>
        <dbReference type="ARBA" id="ARBA00023015"/>
    </source>
</evidence>
<dbReference type="Pfam" id="PF21943">
    <property type="entry name" value="TetR_C_46"/>
    <property type="match status" value="1"/>
</dbReference>
<dbReference type="EMBL" id="JBBPIX010000002">
    <property type="protein sequence ID" value="MEK6463414.1"/>
    <property type="molecule type" value="Genomic_DNA"/>
</dbReference>
<evidence type="ECO:0000313" key="8">
    <source>
        <dbReference type="Proteomes" id="UP001367513"/>
    </source>
</evidence>
<feature type="region of interest" description="Disordered" evidence="5">
    <location>
        <begin position="193"/>
        <end position="223"/>
    </location>
</feature>
<dbReference type="RefSeq" id="WP_346106498.1">
    <property type="nucleotide sequence ID" value="NZ_BAAAOD010000060.1"/>
</dbReference>
<dbReference type="InterPro" id="IPR001647">
    <property type="entry name" value="HTH_TetR"/>
</dbReference>
<dbReference type="PANTHER" id="PTHR30055">
    <property type="entry name" value="HTH-TYPE TRANSCRIPTIONAL REGULATOR RUTR"/>
    <property type="match status" value="1"/>
</dbReference>
<dbReference type="InterPro" id="IPR054129">
    <property type="entry name" value="DesT_TetR_C"/>
</dbReference>
<dbReference type="InterPro" id="IPR050109">
    <property type="entry name" value="HTH-type_TetR-like_transc_reg"/>
</dbReference>
<keyword evidence="8" id="KW-1185">Reference proteome</keyword>
<evidence type="ECO:0000256" key="2">
    <source>
        <dbReference type="ARBA" id="ARBA00023125"/>
    </source>
</evidence>
<dbReference type="PANTHER" id="PTHR30055:SF174">
    <property type="entry name" value="TRANSCRIPTIONAL REGULATORY PROTEIN (PROBABLY TETR-FAMILY)-RELATED"/>
    <property type="match status" value="1"/>
</dbReference>
<dbReference type="PRINTS" id="PR00455">
    <property type="entry name" value="HTHTETR"/>
</dbReference>
<keyword evidence="1" id="KW-0805">Transcription regulation</keyword>
<comment type="caution">
    <text evidence="7">The sequence shown here is derived from an EMBL/GenBank/DDBJ whole genome shotgun (WGS) entry which is preliminary data.</text>
</comment>
<reference evidence="7 8" key="1">
    <citation type="submission" date="2024-03" db="EMBL/GenBank/DDBJ databases">
        <title>Draft genome sequence of Pseudonocardia carboxydivorans JCM 14827.</title>
        <authorList>
            <person name="Duangmal K."/>
        </authorList>
    </citation>
    <scope>NUCLEOTIDE SEQUENCE [LARGE SCALE GENOMIC DNA]</scope>
    <source>
        <strain evidence="7 8">JCM 14827</strain>
    </source>
</reference>
<dbReference type="InterPro" id="IPR009057">
    <property type="entry name" value="Homeodomain-like_sf"/>
</dbReference>
<keyword evidence="2 4" id="KW-0238">DNA-binding</keyword>
<dbReference type="InterPro" id="IPR036271">
    <property type="entry name" value="Tet_transcr_reg_TetR-rel_C_sf"/>
</dbReference>
<organism evidence="7 8">
    <name type="scientific">Pseudonocardia alni subsp. carboxydivorans</name>
    <dbReference type="NCBI Taxonomy" id="415010"/>
    <lineage>
        <taxon>Bacteria</taxon>
        <taxon>Bacillati</taxon>
        <taxon>Actinomycetota</taxon>
        <taxon>Actinomycetes</taxon>
        <taxon>Pseudonocardiales</taxon>
        <taxon>Pseudonocardiaceae</taxon>
        <taxon>Pseudonocardia</taxon>
    </lineage>
</organism>
<evidence type="ECO:0000256" key="4">
    <source>
        <dbReference type="PROSITE-ProRule" id="PRU00335"/>
    </source>
</evidence>
<evidence type="ECO:0000256" key="5">
    <source>
        <dbReference type="SAM" id="MobiDB-lite"/>
    </source>
</evidence>
<dbReference type="Gene3D" id="1.10.357.10">
    <property type="entry name" value="Tetracycline Repressor, domain 2"/>
    <property type="match status" value="1"/>
</dbReference>
<feature type="DNA-binding region" description="H-T-H motif" evidence="4">
    <location>
        <begin position="39"/>
        <end position="58"/>
    </location>
</feature>
<dbReference type="SUPFAM" id="SSF46689">
    <property type="entry name" value="Homeodomain-like"/>
    <property type="match status" value="1"/>
</dbReference>
<dbReference type="PROSITE" id="PS50977">
    <property type="entry name" value="HTH_TETR_2"/>
    <property type="match status" value="1"/>
</dbReference>
<keyword evidence="3" id="KW-0804">Transcription</keyword>
<dbReference type="Proteomes" id="UP001367513">
    <property type="component" value="Unassembled WGS sequence"/>
</dbReference>
<sequence length="223" mass="23882">MSNTPSGPAFRRLDTATRRRQLLATGAALFATQPYDEVWVDDVARTAGISRGLLYHYFGSKRGFLSAVVEQEAATLLAVTEPDDRLPPPERLRAVLDAYLDYVRAHPHGYRALFRGALGADTAIRSIVDGNLARQQERVLRAVVGPGPAPEPVRLAVRGWLSFLVAVCLDWLENPVLDRTAVRELCADTLTGALGASGHGAPPTPGSATDAGHRAPPRDEGGG</sequence>
<proteinExistence type="predicted"/>